<evidence type="ECO:0000256" key="1">
    <source>
        <dbReference type="SAM" id="Phobius"/>
    </source>
</evidence>
<dbReference type="RefSeq" id="WP_187303275.1">
    <property type="nucleotide sequence ID" value="NZ_JACRYT010000010.1"/>
</dbReference>
<dbReference type="EMBL" id="JACRYT010000010">
    <property type="protein sequence ID" value="MBC6680174.1"/>
    <property type="molecule type" value="Genomic_DNA"/>
</dbReference>
<keyword evidence="1" id="KW-1133">Transmembrane helix</keyword>
<sequence length="253" mass="28690">MDEERKRDEHKGINERTEGEQRLAAVLREGLEQEIGEIPEVSINIDELKQLEAADRKTRKIKRLRTISAAAAAVIVCAAIIYTVLPESVVPVDADKNTKQKVEEKDGVVIINEGDVEGDSGEVSITETDWDKIEDLKEYVPNLYIPGYVPEGYEFEKATVKRYSEEIYKCEYLFKTNDGQESFQIVQTSQDETGNQSVFVNEYDKKDTVALGTIYINNHQKEISGVLISGKDKIFVFGDISERELIKVYDQLT</sequence>
<comment type="caution">
    <text evidence="2">The sequence shown here is derived from an EMBL/GenBank/DDBJ whole genome shotgun (WGS) entry which is preliminary data.</text>
</comment>
<accession>A0A923SSA6</accession>
<dbReference type="AlphaFoldDB" id="A0A923SSA6"/>
<gene>
    <name evidence="2" type="ORF">H9L42_10045</name>
</gene>
<dbReference type="Proteomes" id="UP000602647">
    <property type="component" value="Unassembled WGS sequence"/>
</dbReference>
<evidence type="ECO:0008006" key="4">
    <source>
        <dbReference type="Google" id="ProtNLM"/>
    </source>
</evidence>
<keyword evidence="3" id="KW-1185">Reference proteome</keyword>
<organism evidence="2 3">
    <name type="scientific">Zhenpiania hominis</name>
    <dbReference type="NCBI Taxonomy" id="2763644"/>
    <lineage>
        <taxon>Bacteria</taxon>
        <taxon>Bacillati</taxon>
        <taxon>Bacillota</taxon>
        <taxon>Clostridia</taxon>
        <taxon>Peptostreptococcales</taxon>
        <taxon>Anaerovoracaceae</taxon>
        <taxon>Zhenpiania</taxon>
    </lineage>
</organism>
<name>A0A923SSA6_9FIRM</name>
<feature type="transmembrane region" description="Helical" evidence="1">
    <location>
        <begin position="66"/>
        <end position="85"/>
    </location>
</feature>
<keyword evidence="1" id="KW-0472">Membrane</keyword>
<keyword evidence="1" id="KW-0812">Transmembrane</keyword>
<protein>
    <recommendedName>
        <fullName evidence="4">DUF4367 domain-containing protein</fullName>
    </recommendedName>
</protein>
<evidence type="ECO:0000313" key="3">
    <source>
        <dbReference type="Proteomes" id="UP000602647"/>
    </source>
</evidence>
<evidence type="ECO:0000313" key="2">
    <source>
        <dbReference type="EMBL" id="MBC6680174.1"/>
    </source>
</evidence>
<reference evidence="2" key="1">
    <citation type="submission" date="2020-08" db="EMBL/GenBank/DDBJ databases">
        <title>Genome public.</title>
        <authorList>
            <person name="Liu C."/>
            <person name="Sun Q."/>
        </authorList>
    </citation>
    <scope>NUCLEOTIDE SEQUENCE</scope>
    <source>
        <strain evidence="2">BX12</strain>
    </source>
</reference>
<proteinExistence type="predicted"/>